<dbReference type="GO" id="GO:0004519">
    <property type="term" value="F:endonuclease activity"/>
    <property type="evidence" value="ECO:0007669"/>
    <property type="project" value="UniProtKB-KW"/>
</dbReference>
<dbReference type="GO" id="GO:0008903">
    <property type="term" value="F:hydroxypyruvate isomerase activity"/>
    <property type="evidence" value="ECO:0007669"/>
    <property type="project" value="TreeGrafter"/>
</dbReference>
<keyword evidence="1" id="KW-0413">Isomerase</keyword>
<dbReference type="STRING" id="1451189.CFAL_06905"/>
<dbReference type="PANTHER" id="PTHR43489">
    <property type="entry name" value="ISOMERASE"/>
    <property type="match status" value="1"/>
</dbReference>
<dbReference type="EMBL" id="QXJK01000005">
    <property type="protein sequence ID" value="RIX34877.1"/>
    <property type="molecule type" value="Genomic_DNA"/>
</dbReference>
<protein>
    <submittedName>
        <fullName evidence="3">Endonuclease</fullName>
    </submittedName>
</protein>
<dbReference type="AlphaFoldDB" id="A0A418Q6Y9"/>
<proteinExistence type="predicted"/>
<keyword evidence="3" id="KW-0540">Nuclease</keyword>
<dbReference type="InterPro" id="IPR050417">
    <property type="entry name" value="Sugar_Epim/Isomerase"/>
</dbReference>
<name>A0A418Q6Y9_9CORY</name>
<comment type="caution">
    <text evidence="3">The sequence shown here is derived from an EMBL/GenBank/DDBJ whole genome shotgun (WGS) entry which is preliminary data.</text>
</comment>
<dbReference type="InterPro" id="IPR036237">
    <property type="entry name" value="Xyl_isomerase-like_sf"/>
</dbReference>
<dbReference type="OrthoDB" id="9786584at2"/>
<evidence type="ECO:0000313" key="3">
    <source>
        <dbReference type="EMBL" id="RIX34877.1"/>
    </source>
</evidence>
<keyword evidence="3" id="KW-0378">Hydrolase</keyword>
<dbReference type="Pfam" id="PF01261">
    <property type="entry name" value="AP_endonuc_2"/>
    <property type="match status" value="1"/>
</dbReference>
<dbReference type="GO" id="GO:0046487">
    <property type="term" value="P:glyoxylate metabolic process"/>
    <property type="evidence" value="ECO:0007669"/>
    <property type="project" value="TreeGrafter"/>
</dbReference>
<organism evidence="3 4">
    <name type="scientific">Corynebacterium falsenii</name>
    <dbReference type="NCBI Taxonomy" id="108486"/>
    <lineage>
        <taxon>Bacteria</taxon>
        <taxon>Bacillati</taxon>
        <taxon>Actinomycetota</taxon>
        <taxon>Actinomycetes</taxon>
        <taxon>Mycobacteriales</taxon>
        <taxon>Corynebacteriaceae</taxon>
        <taxon>Corynebacterium</taxon>
    </lineage>
</organism>
<keyword evidence="4" id="KW-1185">Reference proteome</keyword>
<evidence type="ECO:0000313" key="4">
    <source>
        <dbReference type="Proteomes" id="UP000285278"/>
    </source>
</evidence>
<evidence type="ECO:0000259" key="2">
    <source>
        <dbReference type="Pfam" id="PF01261"/>
    </source>
</evidence>
<keyword evidence="3" id="KW-0255">Endonuclease</keyword>
<evidence type="ECO:0000256" key="1">
    <source>
        <dbReference type="ARBA" id="ARBA00023235"/>
    </source>
</evidence>
<dbReference type="Proteomes" id="UP000285278">
    <property type="component" value="Unassembled WGS sequence"/>
</dbReference>
<dbReference type="RefSeq" id="WP_119664737.1">
    <property type="nucleotide sequence ID" value="NZ_QXJK01000005.1"/>
</dbReference>
<dbReference type="InterPro" id="IPR013022">
    <property type="entry name" value="Xyl_isomerase-like_TIM-brl"/>
</dbReference>
<reference evidence="3 4" key="1">
    <citation type="submission" date="2018-09" db="EMBL/GenBank/DDBJ databases">
        <title>Optimization and identification of Corynebacterium falsenii FN1-14 from fish paste.</title>
        <authorList>
            <person name="Daroonpunt R."/>
            <person name="Tanasupawat S."/>
        </authorList>
    </citation>
    <scope>NUCLEOTIDE SEQUENCE [LARGE SCALE GENOMIC DNA]</scope>
    <source>
        <strain evidence="3 4">FN1-14</strain>
    </source>
</reference>
<dbReference type="PANTHER" id="PTHR43489:SF6">
    <property type="entry name" value="HYDROXYPYRUVATE ISOMERASE-RELATED"/>
    <property type="match status" value="1"/>
</dbReference>
<sequence>MTAESSPELTALNCSIGYASWQAGLADASSRGWRRVELWWPFATPEPSAAEIADLTGTLRSHGQQLVAMNLWAGDMPAGERGILHREPLSTAHLSAVASISDATSLPRCNLVVGRSGPRLTDAQVERFAEASAWLSERCDVTVMAEPLSGMEDYPVRSIGDARVLLDAAPQAGLLLDIYHLAANHVADHATHHAAHHAAHHPETPAVGALATPEGQEEFWKLVASDMDELGEGPEHVQVADLPGRGAPGTGTLPLGRWVEDLRRRGYRGDIVGEYLPESQ</sequence>
<dbReference type="SUPFAM" id="SSF51658">
    <property type="entry name" value="Xylose isomerase-like"/>
    <property type="match status" value="1"/>
</dbReference>
<feature type="domain" description="Xylose isomerase-like TIM barrel" evidence="2">
    <location>
        <begin position="26"/>
        <end position="275"/>
    </location>
</feature>
<accession>A0A418Q6Y9</accession>
<gene>
    <name evidence="3" type="ORF">D3M95_06095</name>
</gene>
<dbReference type="Gene3D" id="3.20.20.150">
    <property type="entry name" value="Divalent-metal-dependent TIM barrel enzymes"/>
    <property type="match status" value="1"/>
</dbReference>